<evidence type="ECO:0000313" key="3">
    <source>
        <dbReference type="Proteomes" id="UP000285084"/>
    </source>
</evidence>
<proteinExistence type="predicted"/>
<comment type="caution">
    <text evidence="2">The sequence shown here is derived from an EMBL/GenBank/DDBJ whole genome shotgun (WGS) entry which is preliminary data.</text>
</comment>
<dbReference type="Proteomes" id="UP000285084">
    <property type="component" value="Unassembled WGS sequence"/>
</dbReference>
<organism evidence="2 3">
    <name type="scientific">Fusarium oxysporum</name>
    <name type="common">Fusarium vascular wilt</name>
    <dbReference type="NCBI Taxonomy" id="5507"/>
    <lineage>
        <taxon>Eukaryota</taxon>
        <taxon>Fungi</taxon>
        <taxon>Dikarya</taxon>
        <taxon>Ascomycota</taxon>
        <taxon>Pezizomycotina</taxon>
        <taxon>Sordariomycetes</taxon>
        <taxon>Hypocreomycetidae</taxon>
        <taxon>Hypocreales</taxon>
        <taxon>Nectriaceae</taxon>
        <taxon>Fusarium</taxon>
        <taxon>Fusarium oxysporum species complex</taxon>
    </lineage>
</organism>
<gene>
    <name evidence="2" type="ORF">BFJ69_g1113</name>
</gene>
<dbReference type="AlphaFoldDB" id="A0A420P0W0"/>
<dbReference type="VEuPathDB" id="FungiDB:FOC1_g10005959"/>
<dbReference type="VEuPathDB" id="FungiDB:FOXG_18650"/>
<protein>
    <submittedName>
        <fullName evidence="2">Uncharacterized protein</fullName>
    </submittedName>
</protein>
<dbReference type="PANTHER" id="PTHR38795:SF1">
    <property type="entry name" value="DUF6604 DOMAIN-CONTAINING PROTEIN"/>
    <property type="match status" value="1"/>
</dbReference>
<dbReference type="VEuPathDB" id="FungiDB:FOMG_03502"/>
<sequence>MQQDLPRGSSEFYKHAKDLRDQLQAFVVSLSRPGLPPGPSNVDESVGPLIQHFNTILGYCEPQKKHAKREKGTRLQSEATFEIFKILPAFSGLYLCHARVDAADMALKLIKDAGVMTVMVHLHNAMQQLQSLKTPWIDMETFEKCFEARDLFFATKPVRRRDFMTHVLIQLGFPPSALKNHKGFKRRESRELFKSFIPEIQGVAPVSMIFAGIVHQRLIPDLSWDELAYVLSVSLYKEVTGDDGTHGLVSLDPEERKQVKNRFTKPKSKDRQQSAPHSPGQLLRQFALALAGESRELAFPYMEIHNLYLLLFSNISDRRASTLDALDLRIDPLGQTLSVMLRIISLASTKHEVVILREAAGVIGEHINANPAIVTEKIANVGAFGSIPIPSFELYKIPRTMFVKVSADTRPVDEVIVIPFQGSDSSLGEMEEINKVPQGHSHVDPPGTPHQKVGEDSQSSVIHNLLKDSE</sequence>
<reference evidence="2 3" key="1">
    <citation type="journal article" date="2018" name="Sci. Rep.">
        <title>Characterisation of pathogen-specific regions and novel effector candidates in Fusarium oxysporum f. sp. cepae.</title>
        <authorList>
            <person name="Armitage A.D."/>
            <person name="Taylor A."/>
            <person name="Sobczyk M.K."/>
            <person name="Baxter L."/>
            <person name="Greenfield B.P."/>
            <person name="Bates H.J."/>
            <person name="Wilson F."/>
            <person name="Jackson A.C."/>
            <person name="Ott S."/>
            <person name="Harrison R.J."/>
            <person name="Clarkson J.P."/>
        </authorList>
    </citation>
    <scope>NUCLEOTIDE SEQUENCE [LARGE SCALE GENOMIC DNA]</scope>
    <source>
        <strain evidence="2 3">Fo_A13</strain>
    </source>
</reference>
<evidence type="ECO:0000313" key="2">
    <source>
        <dbReference type="EMBL" id="RKK86160.1"/>
    </source>
</evidence>
<feature type="region of interest" description="Disordered" evidence="1">
    <location>
        <begin position="260"/>
        <end position="279"/>
    </location>
</feature>
<evidence type="ECO:0000256" key="1">
    <source>
        <dbReference type="SAM" id="MobiDB-lite"/>
    </source>
</evidence>
<dbReference type="VEuPathDB" id="FungiDB:HZS61_004543"/>
<dbReference type="VEuPathDB" id="FungiDB:FOIG_14475"/>
<dbReference type="EMBL" id="MRCX01000005">
    <property type="protein sequence ID" value="RKK86160.1"/>
    <property type="molecule type" value="Genomic_DNA"/>
</dbReference>
<dbReference type="VEuPathDB" id="FungiDB:FOC1_g10001868"/>
<name>A0A420P0W0_FUSOX</name>
<accession>A0A420P0W0</accession>
<dbReference type="PANTHER" id="PTHR38795">
    <property type="entry name" value="DUF6604 DOMAIN-CONTAINING PROTEIN"/>
    <property type="match status" value="1"/>
</dbReference>
<feature type="region of interest" description="Disordered" evidence="1">
    <location>
        <begin position="435"/>
        <end position="470"/>
    </location>
</feature>
<dbReference type="VEuPathDB" id="FungiDB:FOZG_03424"/>